<accession>A0A0C1UTJ1</accession>
<reference evidence="2" key="3">
    <citation type="submission" date="2020-02" db="EMBL/GenBank/DDBJ databases">
        <authorList>
            <person name="Sarangi A.N."/>
            <person name="Ghosh S."/>
            <person name="Mukherjee M."/>
            <person name="Tripathy S."/>
        </authorList>
    </citation>
    <scope>NUCLEOTIDE SEQUENCE</scope>
    <source>
        <strain evidence="2">BDU141951</strain>
    </source>
</reference>
<reference evidence="2" key="1">
    <citation type="submission" date="2014-11" db="EMBL/GenBank/DDBJ databases">
        <authorList>
            <person name="Malar M.C."/>
            <person name="Sen D."/>
            <person name="Tripathy S."/>
        </authorList>
    </citation>
    <scope>NUCLEOTIDE SEQUENCE</scope>
    <source>
        <strain evidence="2">BDU141951</strain>
    </source>
</reference>
<dbReference type="PANTHER" id="PTHR46438:SF2">
    <property type="entry name" value="ALPHA_BETA-HYDROLASES SUPERFAMILY PROTEIN"/>
    <property type="match status" value="1"/>
</dbReference>
<dbReference type="Gene3D" id="3.40.50.1820">
    <property type="entry name" value="alpha/beta hydrolase"/>
    <property type="match status" value="1"/>
</dbReference>
<protein>
    <submittedName>
        <fullName evidence="2">Alpha/beta hydrolase</fullName>
    </submittedName>
</protein>
<dbReference type="AlphaFoldDB" id="A0A0C1UTJ1"/>
<dbReference type="InterPro" id="IPR000073">
    <property type="entry name" value="AB_hydrolase_1"/>
</dbReference>
<dbReference type="PANTHER" id="PTHR46438">
    <property type="entry name" value="ALPHA/BETA-HYDROLASES SUPERFAMILY PROTEIN"/>
    <property type="match status" value="1"/>
</dbReference>
<keyword evidence="2" id="KW-0378">Hydrolase</keyword>
<dbReference type="PRINTS" id="PR00111">
    <property type="entry name" value="ABHYDROLASE"/>
</dbReference>
<dbReference type="EMBL" id="JTHE02000003">
    <property type="protein sequence ID" value="NEV69624.1"/>
    <property type="molecule type" value="Genomic_DNA"/>
</dbReference>
<dbReference type="SUPFAM" id="SSF53474">
    <property type="entry name" value="alpha/beta-Hydrolases"/>
    <property type="match status" value="1"/>
</dbReference>
<gene>
    <name evidence="2" type="ORF">QQ91_021230</name>
</gene>
<name>A0A0C1UTJ1_9CYAN</name>
<proteinExistence type="predicted"/>
<sequence>MFIAPGFEQRSIVTDLGAIAYAAPQPEFWPVADHPDQTLLFLHGFGGGSSSYEWSKVYPAFASDYRVFAPDLIGWGQSDHPERSYQISDYETTIVQLLQKLAPQGAIVIASALTAAIMVRVAVQQPELVKGLILVTPAGLSDFGKDFSESWLPQILRVPLLDKVLYQSAIATSAGISGFLSNRQFANPDLITGEMVEAYLASATQPNAEYAALSFVRGDLCFDLAEWLPQLTVPTVVFWGQAAQFTDVELGKRLAALNPEAIQQFEIIENVGLTPQLEQPSLTIALIQRSLRQLLAIPDPATSAH</sequence>
<organism evidence="2">
    <name type="scientific">Lyngbya confervoides BDU141951</name>
    <dbReference type="NCBI Taxonomy" id="1574623"/>
    <lineage>
        <taxon>Bacteria</taxon>
        <taxon>Bacillati</taxon>
        <taxon>Cyanobacteriota</taxon>
        <taxon>Cyanophyceae</taxon>
        <taxon>Oscillatoriophycideae</taxon>
        <taxon>Oscillatoriales</taxon>
        <taxon>Microcoleaceae</taxon>
        <taxon>Lyngbya</taxon>
    </lineage>
</organism>
<evidence type="ECO:0000313" key="2">
    <source>
        <dbReference type="EMBL" id="NEV69624.1"/>
    </source>
</evidence>
<evidence type="ECO:0000259" key="1">
    <source>
        <dbReference type="Pfam" id="PF00561"/>
    </source>
</evidence>
<dbReference type="Pfam" id="PF00561">
    <property type="entry name" value="Abhydrolase_1"/>
    <property type="match status" value="1"/>
</dbReference>
<dbReference type="GO" id="GO:0016787">
    <property type="term" value="F:hydrolase activity"/>
    <property type="evidence" value="ECO:0007669"/>
    <property type="project" value="UniProtKB-KW"/>
</dbReference>
<dbReference type="InterPro" id="IPR029058">
    <property type="entry name" value="AB_hydrolase_fold"/>
</dbReference>
<reference evidence="2" key="2">
    <citation type="journal article" date="2015" name="Genome Announc.">
        <title>Draft Genome Sequence of Filamentous Marine Cyanobacterium Lyngbya confervoides Strain BDU141951.</title>
        <authorList>
            <person name="Chandrababunaidu M.M."/>
            <person name="Sen D."/>
            <person name="Tripathy S."/>
        </authorList>
    </citation>
    <scope>NUCLEOTIDE SEQUENCE</scope>
    <source>
        <strain evidence="2">BDU141951</strain>
    </source>
</reference>
<feature type="domain" description="AB hydrolase-1" evidence="1">
    <location>
        <begin position="38"/>
        <end position="276"/>
    </location>
</feature>
<comment type="caution">
    <text evidence="2">The sequence shown here is derived from an EMBL/GenBank/DDBJ whole genome shotgun (WGS) entry which is preliminary data.</text>
</comment>